<reference evidence="2" key="1">
    <citation type="journal article" date="2020" name="Nature">
        <title>Giant virus diversity and host interactions through global metagenomics.</title>
        <authorList>
            <person name="Schulz F."/>
            <person name="Roux S."/>
            <person name="Paez-Espino D."/>
            <person name="Jungbluth S."/>
            <person name="Walsh D.A."/>
            <person name="Denef V.J."/>
            <person name="McMahon K.D."/>
            <person name="Konstantinidis K.T."/>
            <person name="Eloe-Fadrosh E.A."/>
            <person name="Kyrpides N.C."/>
            <person name="Woyke T."/>
        </authorList>
    </citation>
    <scope>NUCLEOTIDE SEQUENCE</scope>
    <source>
        <strain evidence="2">GVMAG-M-3300020523-10</strain>
    </source>
</reference>
<organism evidence="2">
    <name type="scientific">viral metagenome</name>
    <dbReference type="NCBI Taxonomy" id="1070528"/>
    <lineage>
        <taxon>unclassified sequences</taxon>
        <taxon>metagenomes</taxon>
        <taxon>organismal metagenomes</taxon>
    </lineage>
</organism>
<keyword evidence="1" id="KW-0812">Transmembrane</keyword>
<sequence>MSALNSTLYNICKKYCTLDSTIIEERNAITNTKELVNHICNMITSRCPDDDLTRQIMCSSLGGGKKMLTEIIETNEELGTSNFNNVISWKWAKAQLKVNEQRDKIDLLICEVVKAIVSETTLSETNELETTVVETNLLETTPLDKTELVKSQLECEANYLDAVEQKAQDEYEKYLAIKSFLYGVIGALTVNALVVYLNID</sequence>
<evidence type="ECO:0000313" key="2">
    <source>
        <dbReference type="EMBL" id="QHT01714.1"/>
    </source>
</evidence>
<dbReference type="EMBL" id="MN739380">
    <property type="protein sequence ID" value="QHT01714.1"/>
    <property type="molecule type" value="Genomic_DNA"/>
</dbReference>
<proteinExistence type="predicted"/>
<evidence type="ECO:0000256" key="1">
    <source>
        <dbReference type="SAM" id="Phobius"/>
    </source>
</evidence>
<keyword evidence="1" id="KW-0472">Membrane</keyword>
<feature type="transmembrane region" description="Helical" evidence="1">
    <location>
        <begin position="180"/>
        <end position="199"/>
    </location>
</feature>
<name>A0A6C0CDS0_9ZZZZ</name>
<accession>A0A6C0CDS0</accession>
<keyword evidence="1" id="KW-1133">Transmembrane helix</keyword>
<dbReference type="AlphaFoldDB" id="A0A6C0CDS0"/>
<protein>
    <submittedName>
        <fullName evidence="2">Uncharacterized protein</fullName>
    </submittedName>
</protein>